<reference evidence="7 8" key="1">
    <citation type="submission" date="2018-10" db="EMBL/GenBank/DDBJ databases">
        <title>Proposal of Lysobacter pythonis sp. nov. isolated from royal pythons (Python regius).</title>
        <authorList>
            <person name="Hans-Juergen B."/>
            <person name="Huptas C."/>
            <person name="Sandra B."/>
            <person name="Igor L."/>
            <person name="Joachim S."/>
            <person name="Siegfried S."/>
            <person name="Mareike W."/>
            <person name="Peter K."/>
        </authorList>
    </citation>
    <scope>NUCLEOTIDE SEQUENCE [LARGE SCALE GENOMIC DNA]</scope>
    <source>
        <strain evidence="7 8">4284/11</strain>
    </source>
</reference>
<feature type="signal peptide" evidence="5">
    <location>
        <begin position="1"/>
        <end position="24"/>
    </location>
</feature>
<dbReference type="InterPro" id="IPR036249">
    <property type="entry name" value="Thioredoxin-like_sf"/>
</dbReference>
<dbReference type="SUPFAM" id="SSF52833">
    <property type="entry name" value="Thioredoxin-like"/>
    <property type="match status" value="1"/>
</dbReference>
<dbReference type="GO" id="GO:0046872">
    <property type="term" value="F:metal ion binding"/>
    <property type="evidence" value="ECO:0007669"/>
    <property type="project" value="UniProtKB-KW"/>
</dbReference>
<feature type="binding site" evidence="3">
    <location>
        <position position="155"/>
    </location>
    <ligand>
        <name>Cu cation</name>
        <dbReference type="ChEBI" id="CHEBI:23378"/>
    </ligand>
</feature>
<dbReference type="Gene3D" id="3.40.30.10">
    <property type="entry name" value="Glutaredoxin"/>
    <property type="match status" value="1"/>
</dbReference>
<feature type="chain" id="PRO_5018312290" evidence="5">
    <location>
        <begin position="25"/>
        <end position="194"/>
    </location>
</feature>
<dbReference type="PROSITE" id="PS51352">
    <property type="entry name" value="THIOREDOXIN_2"/>
    <property type="match status" value="1"/>
</dbReference>
<dbReference type="PANTHER" id="PTHR12151">
    <property type="entry name" value="ELECTRON TRANSPORT PROTIN SCO1/SENC FAMILY MEMBER"/>
    <property type="match status" value="1"/>
</dbReference>
<feature type="disulfide bond" description="Redox-active" evidence="4">
    <location>
        <begin position="67"/>
        <end position="71"/>
    </location>
</feature>
<dbReference type="EMBL" id="RFLY01000012">
    <property type="protein sequence ID" value="RMH90924.1"/>
    <property type="molecule type" value="Genomic_DNA"/>
</dbReference>
<evidence type="ECO:0000256" key="5">
    <source>
        <dbReference type="SAM" id="SignalP"/>
    </source>
</evidence>
<dbReference type="OrthoDB" id="6335573at2"/>
<name>A0A3M2HYL3_9GAMM</name>
<dbReference type="Proteomes" id="UP000275012">
    <property type="component" value="Unassembled WGS sequence"/>
</dbReference>
<keyword evidence="3" id="KW-0479">Metal-binding</keyword>
<gene>
    <name evidence="7" type="ORF">EBB59_09105</name>
</gene>
<dbReference type="PANTHER" id="PTHR12151:SF25">
    <property type="entry name" value="LINALOOL DEHYDRATASE_ISOMERASE DOMAIN-CONTAINING PROTEIN"/>
    <property type="match status" value="1"/>
</dbReference>
<dbReference type="InterPro" id="IPR013766">
    <property type="entry name" value="Thioredoxin_domain"/>
</dbReference>
<comment type="similarity">
    <text evidence="1">Belongs to the SCO1/2 family.</text>
</comment>
<feature type="domain" description="Thioredoxin" evidence="6">
    <location>
        <begin position="27"/>
        <end position="192"/>
    </location>
</feature>
<comment type="caution">
    <text evidence="7">The sequence shown here is derived from an EMBL/GenBank/DDBJ whole genome shotgun (WGS) entry which is preliminary data.</text>
</comment>
<feature type="binding site" evidence="3">
    <location>
        <position position="67"/>
    </location>
    <ligand>
        <name>Cu cation</name>
        <dbReference type="ChEBI" id="CHEBI:23378"/>
    </ligand>
</feature>
<keyword evidence="2 3" id="KW-0186">Copper</keyword>
<evidence type="ECO:0000256" key="3">
    <source>
        <dbReference type="PIRSR" id="PIRSR603782-1"/>
    </source>
</evidence>
<evidence type="ECO:0000259" key="6">
    <source>
        <dbReference type="PROSITE" id="PS51352"/>
    </source>
</evidence>
<keyword evidence="8" id="KW-1185">Reference proteome</keyword>
<dbReference type="Pfam" id="PF02630">
    <property type="entry name" value="SCO1-SenC"/>
    <property type="match status" value="1"/>
</dbReference>
<proteinExistence type="inferred from homology"/>
<feature type="binding site" evidence="3">
    <location>
        <position position="71"/>
    </location>
    <ligand>
        <name>Cu cation</name>
        <dbReference type="ChEBI" id="CHEBI:23378"/>
    </ligand>
</feature>
<evidence type="ECO:0000313" key="8">
    <source>
        <dbReference type="Proteomes" id="UP000275012"/>
    </source>
</evidence>
<evidence type="ECO:0000256" key="4">
    <source>
        <dbReference type="PIRSR" id="PIRSR603782-2"/>
    </source>
</evidence>
<protein>
    <submittedName>
        <fullName evidence="7">SCO family protein</fullName>
    </submittedName>
</protein>
<evidence type="ECO:0000256" key="1">
    <source>
        <dbReference type="ARBA" id="ARBA00010996"/>
    </source>
</evidence>
<accession>A0A3M2HYL3</accession>
<organism evidence="7 8">
    <name type="scientific">Solilutibacter pythonis</name>
    <dbReference type="NCBI Taxonomy" id="2483112"/>
    <lineage>
        <taxon>Bacteria</taxon>
        <taxon>Pseudomonadati</taxon>
        <taxon>Pseudomonadota</taxon>
        <taxon>Gammaproteobacteria</taxon>
        <taxon>Lysobacterales</taxon>
        <taxon>Lysobacteraceae</taxon>
        <taxon>Solilutibacter</taxon>
    </lineage>
</organism>
<dbReference type="CDD" id="cd02968">
    <property type="entry name" value="SCO"/>
    <property type="match status" value="1"/>
</dbReference>
<keyword evidence="4" id="KW-1015">Disulfide bond</keyword>
<keyword evidence="5" id="KW-0732">Signal</keyword>
<dbReference type="AlphaFoldDB" id="A0A3M2HYL3"/>
<evidence type="ECO:0000313" key="7">
    <source>
        <dbReference type="EMBL" id="RMH90924.1"/>
    </source>
</evidence>
<sequence length="194" mass="21288">MKMKSRFATLALAAAFAALTPAHAAPPLPGDSVYQLDAPTTDQDGRAATLAARRGQVQVVSMFYTSCRYICPLIIDSGLAIEKQLTPAEKARLGVVLVSLDPKRDTPEAMRRIAERRQLDTTRWALLRPRQEDVRAIAGVLGIRYRALADGEFNHTSELVLLDRDGRILARTAKVGSVPDPEFVRAVRRALAAR</sequence>
<dbReference type="InterPro" id="IPR003782">
    <property type="entry name" value="SCO1/SenC"/>
</dbReference>
<evidence type="ECO:0000256" key="2">
    <source>
        <dbReference type="ARBA" id="ARBA00023008"/>
    </source>
</evidence>